<dbReference type="EMBL" id="BARV01020229">
    <property type="protein sequence ID" value="GAI24988.1"/>
    <property type="molecule type" value="Genomic_DNA"/>
</dbReference>
<comment type="caution">
    <text evidence="2">The sequence shown here is derived from an EMBL/GenBank/DDBJ whole genome shotgun (WGS) entry which is preliminary data.</text>
</comment>
<dbReference type="InterPro" id="IPR036921">
    <property type="entry name" value="PurM-like_N_sf"/>
</dbReference>
<sequence>MNTIERALTHALFVHLHHNIDQAVDFRAIEELNRKVSQKWPGALTIGPGDDAAVFRMPGCEGYFVAKQESHCSPCVPRPYDAVATGAGGAMRDITAMGARPIF</sequence>
<dbReference type="SUPFAM" id="SSF55326">
    <property type="entry name" value="PurM N-terminal domain-like"/>
    <property type="match status" value="1"/>
</dbReference>
<dbReference type="Pfam" id="PF00586">
    <property type="entry name" value="AIRS"/>
    <property type="match status" value="1"/>
</dbReference>
<dbReference type="AlphaFoldDB" id="X1M0Y0"/>
<evidence type="ECO:0000259" key="1">
    <source>
        <dbReference type="Pfam" id="PF00586"/>
    </source>
</evidence>
<organism evidence="2">
    <name type="scientific">marine sediment metagenome</name>
    <dbReference type="NCBI Taxonomy" id="412755"/>
    <lineage>
        <taxon>unclassified sequences</taxon>
        <taxon>metagenomes</taxon>
        <taxon>ecological metagenomes</taxon>
    </lineage>
</organism>
<gene>
    <name evidence="2" type="ORF">S06H3_33818</name>
</gene>
<dbReference type="Gene3D" id="3.30.1330.10">
    <property type="entry name" value="PurM-like, N-terminal domain"/>
    <property type="match status" value="1"/>
</dbReference>
<proteinExistence type="predicted"/>
<protein>
    <recommendedName>
        <fullName evidence="1">PurM-like N-terminal domain-containing protein</fullName>
    </recommendedName>
</protein>
<evidence type="ECO:0000313" key="2">
    <source>
        <dbReference type="EMBL" id="GAI24988.1"/>
    </source>
</evidence>
<name>X1M0Y0_9ZZZZ</name>
<feature type="domain" description="PurM-like N-terminal" evidence="1">
    <location>
        <begin position="49"/>
        <end position="103"/>
    </location>
</feature>
<dbReference type="InterPro" id="IPR016188">
    <property type="entry name" value="PurM-like_N"/>
</dbReference>
<reference evidence="2" key="1">
    <citation type="journal article" date="2014" name="Front. Microbiol.">
        <title>High frequency of phylogenetically diverse reductive dehalogenase-homologous genes in deep subseafloor sedimentary metagenomes.</title>
        <authorList>
            <person name="Kawai M."/>
            <person name="Futagami T."/>
            <person name="Toyoda A."/>
            <person name="Takaki Y."/>
            <person name="Nishi S."/>
            <person name="Hori S."/>
            <person name="Arai W."/>
            <person name="Tsubouchi T."/>
            <person name="Morono Y."/>
            <person name="Uchiyama I."/>
            <person name="Ito T."/>
            <person name="Fujiyama A."/>
            <person name="Inagaki F."/>
            <person name="Takami H."/>
        </authorList>
    </citation>
    <scope>NUCLEOTIDE SEQUENCE</scope>
    <source>
        <strain evidence="2">Expedition CK06-06</strain>
    </source>
</reference>
<feature type="non-terminal residue" evidence="2">
    <location>
        <position position="103"/>
    </location>
</feature>
<accession>X1M0Y0</accession>